<reference evidence="4 5" key="1">
    <citation type="submission" date="2013-05" db="EMBL/GenBank/DDBJ databases">
        <title>Drechslerella stenobrocha genome reveals carnivorous origination and mechanical trapping mechanism of predatory fungi.</title>
        <authorList>
            <person name="Liu X."/>
            <person name="Zhang W."/>
            <person name="Liu K."/>
        </authorList>
    </citation>
    <scope>NUCLEOTIDE SEQUENCE [LARGE SCALE GENOMIC DNA]</scope>
    <source>
        <strain evidence="4 5">248</strain>
    </source>
</reference>
<keyword evidence="5" id="KW-1185">Reference proteome</keyword>
<accession>W7HVB3</accession>
<evidence type="ECO:0000256" key="2">
    <source>
        <dbReference type="SAM" id="Phobius"/>
    </source>
</evidence>
<keyword evidence="2" id="KW-0472">Membrane</keyword>
<evidence type="ECO:0000256" key="1">
    <source>
        <dbReference type="SAM" id="MobiDB-lite"/>
    </source>
</evidence>
<dbReference type="EMBL" id="KI966450">
    <property type="protein sequence ID" value="EWC43843.1"/>
    <property type="molecule type" value="Genomic_DNA"/>
</dbReference>
<keyword evidence="2" id="KW-0812">Transmembrane</keyword>
<protein>
    <recommendedName>
        <fullName evidence="6">Chitin-binding type-1 domain-containing protein</fullName>
    </recommendedName>
</protein>
<dbReference type="AlphaFoldDB" id="W7HVB3"/>
<evidence type="ECO:0008006" key="6">
    <source>
        <dbReference type="Google" id="ProtNLM"/>
    </source>
</evidence>
<evidence type="ECO:0000256" key="3">
    <source>
        <dbReference type="SAM" id="SignalP"/>
    </source>
</evidence>
<evidence type="ECO:0000313" key="5">
    <source>
        <dbReference type="Proteomes" id="UP000024837"/>
    </source>
</evidence>
<keyword evidence="2" id="KW-1133">Transmembrane helix</keyword>
<gene>
    <name evidence="4" type="ORF">DRE_07287</name>
</gene>
<feature type="signal peptide" evidence="3">
    <location>
        <begin position="1"/>
        <end position="19"/>
    </location>
</feature>
<name>W7HVB3_9PEZI</name>
<dbReference type="Proteomes" id="UP000024837">
    <property type="component" value="Unassembled WGS sequence"/>
</dbReference>
<dbReference type="OrthoDB" id="5358959at2759"/>
<feature type="chain" id="PRO_5004895707" description="Chitin-binding type-1 domain-containing protein" evidence="3">
    <location>
        <begin position="20"/>
        <end position="299"/>
    </location>
</feature>
<dbReference type="HOGENOM" id="CLU_930735_0_0_1"/>
<feature type="compositionally biased region" description="Low complexity" evidence="1">
    <location>
        <begin position="246"/>
        <end position="262"/>
    </location>
</feature>
<proteinExistence type="predicted"/>
<sequence>MHTRPSLVLASLLVGGVVAENAIPLGNILPRVRRQAVDVEASVCPSGQYQCINLVGCCPNGYFCGSFNGVNGCCADGTNCNNEPTPTGAAGALSSAASVVASIGAGATSSEVGAALTDLAGSLSSAASIIATLGSDAPTATEAGATGVASDLSSAASAIASLGVTATSDIAGAASTLASDLSSAASAIVSLTDPAASAGSSVTRVISTISGGVSTVTSVVGDATGTDAATEGNGGPNETGGDAPNPTETGGNGAPAPAATTTTAAGTHLQPAAMSTMLLLSAFIGGAIMLGGTMVGTMI</sequence>
<feature type="region of interest" description="Disordered" evidence="1">
    <location>
        <begin position="224"/>
        <end position="262"/>
    </location>
</feature>
<feature type="transmembrane region" description="Helical" evidence="2">
    <location>
        <begin position="277"/>
        <end position="296"/>
    </location>
</feature>
<keyword evidence="3" id="KW-0732">Signal</keyword>
<organism evidence="4 5">
    <name type="scientific">Drechslerella stenobrocha 248</name>
    <dbReference type="NCBI Taxonomy" id="1043628"/>
    <lineage>
        <taxon>Eukaryota</taxon>
        <taxon>Fungi</taxon>
        <taxon>Dikarya</taxon>
        <taxon>Ascomycota</taxon>
        <taxon>Pezizomycotina</taxon>
        <taxon>Orbiliomycetes</taxon>
        <taxon>Orbiliales</taxon>
        <taxon>Orbiliaceae</taxon>
        <taxon>Drechslerella</taxon>
    </lineage>
</organism>
<evidence type="ECO:0000313" key="4">
    <source>
        <dbReference type="EMBL" id="EWC43843.1"/>
    </source>
</evidence>